<sequence>MDDGNPTVWEDLGYNSQKSGVVMPFQKYQKLRDNATLKESGSLREGSVRIEYIRGMLTGSVVVMDKRYADPVTQRGYAREVRE</sequence>
<name>A0A6M3K516_9ZZZZ</name>
<dbReference type="EMBL" id="MT142224">
    <property type="protein sequence ID" value="QJA76422.1"/>
    <property type="molecule type" value="Genomic_DNA"/>
</dbReference>
<reference evidence="1" key="1">
    <citation type="submission" date="2020-03" db="EMBL/GenBank/DDBJ databases">
        <title>The deep terrestrial virosphere.</title>
        <authorList>
            <person name="Holmfeldt K."/>
            <person name="Nilsson E."/>
            <person name="Simone D."/>
            <person name="Lopez-Fernandez M."/>
            <person name="Wu X."/>
            <person name="de Brujin I."/>
            <person name="Lundin D."/>
            <person name="Andersson A."/>
            <person name="Bertilsson S."/>
            <person name="Dopson M."/>
        </authorList>
    </citation>
    <scope>NUCLEOTIDE SEQUENCE</scope>
    <source>
        <strain evidence="1">MM415A01508</strain>
        <strain evidence="2">MM415B02325</strain>
    </source>
</reference>
<dbReference type="EMBL" id="MT142541">
    <property type="protein sequence ID" value="QJA84907.1"/>
    <property type="molecule type" value="Genomic_DNA"/>
</dbReference>
<evidence type="ECO:0000313" key="1">
    <source>
        <dbReference type="EMBL" id="QJA76422.1"/>
    </source>
</evidence>
<organism evidence="1">
    <name type="scientific">viral metagenome</name>
    <dbReference type="NCBI Taxonomy" id="1070528"/>
    <lineage>
        <taxon>unclassified sequences</taxon>
        <taxon>metagenomes</taxon>
        <taxon>organismal metagenomes</taxon>
    </lineage>
</organism>
<dbReference type="AlphaFoldDB" id="A0A6M3K516"/>
<evidence type="ECO:0000313" key="2">
    <source>
        <dbReference type="EMBL" id="QJA84907.1"/>
    </source>
</evidence>
<protein>
    <submittedName>
        <fullName evidence="1">Uncharacterized protein</fullName>
    </submittedName>
</protein>
<proteinExistence type="predicted"/>
<gene>
    <name evidence="1" type="ORF">MM415A01508_0003</name>
    <name evidence="2" type="ORF">MM415B02325_0003</name>
</gene>
<accession>A0A6M3K516</accession>